<keyword evidence="3" id="KW-1185">Reference proteome</keyword>
<evidence type="ECO:0008006" key="4">
    <source>
        <dbReference type="Google" id="ProtNLM"/>
    </source>
</evidence>
<comment type="caution">
    <text evidence="2">The sequence shown here is derived from an EMBL/GenBank/DDBJ whole genome shotgun (WGS) entry which is preliminary data.</text>
</comment>
<feature type="chain" id="PRO_5032359197" description="Secreted protein" evidence="1">
    <location>
        <begin position="28"/>
        <end position="135"/>
    </location>
</feature>
<gene>
    <name evidence="2" type="ORF">BJY18_000243</name>
</gene>
<dbReference type="EMBL" id="JACHMG010000001">
    <property type="protein sequence ID" value="MBB4682758.1"/>
    <property type="molecule type" value="Genomic_DNA"/>
</dbReference>
<dbReference type="Proteomes" id="UP000581769">
    <property type="component" value="Unassembled WGS sequence"/>
</dbReference>
<protein>
    <recommendedName>
        <fullName evidence="4">Secreted protein</fullName>
    </recommendedName>
</protein>
<reference evidence="2 3" key="1">
    <citation type="submission" date="2020-08" db="EMBL/GenBank/DDBJ databases">
        <title>Sequencing the genomes of 1000 actinobacteria strains.</title>
        <authorList>
            <person name="Klenk H.-P."/>
        </authorList>
    </citation>
    <scope>NUCLEOTIDE SEQUENCE [LARGE SCALE GENOMIC DNA]</scope>
    <source>
        <strain evidence="2 3">DSM 45859</strain>
    </source>
</reference>
<sequence>MDARRLALFVSATAVLVAGAGGSVALAQTHQQLTAEPGRNVVLGQGQEAWLAGRDFTVRYAGLVSDSRCPPQLQCFAPGDAVVTVALAEPGQGERTSVQLHTGRPGPRETTYSATAVRLVDVSPAGDRITLRLTE</sequence>
<evidence type="ECO:0000313" key="3">
    <source>
        <dbReference type="Proteomes" id="UP000581769"/>
    </source>
</evidence>
<evidence type="ECO:0000313" key="2">
    <source>
        <dbReference type="EMBL" id="MBB4682758.1"/>
    </source>
</evidence>
<name>A0A840INH5_9PSEU</name>
<feature type="signal peptide" evidence="1">
    <location>
        <begin position="1"/>
        <end position="27"/>
    </location>
</feature>
<dbReference type="RefSeq" id="WP_246458731.1">
    <property type="nucleotide sequence ID" value="NZ_JACHMG010000001.1"/>
</dbReference>
<keyword evidence="1" id="KW-0732">Signal</keyword>
<accession>A0A840INH5</accession>
<dbReference type="AlphaFoldDB" id="A0A840INH5"/>
<proteinExistence type="predicted"/>
<organism evidence="2 3">
    <name type="scientific">Amycolatopsis jiangsuensis</name>
    <dbReference type="NCBI Taxonomy" id="1181879"/>
    <lineage>
        <taxon>Bacteria</taxon>
        <taxon>Bacillati</taxon>
        <taxon>Actinomycetota</taxon>
        <taxon>Actinomycetes</taxon>
        <taxon>Pseudonocardiales</taxon>
        <taxon>Pseudonocardiaceae</taxon>
        <taxon>Amycolatopsis</taxon>
    </lineage>
</organism>
<evidence type="ECO:0000256" key="1">
    <source>
        <dbReference type="SAM" id="SignalP"/>
    </source>
</evidence>